<keyword evidence="2 8" id="KW-0812">Transmembrane</keyword>
<protein>
    <submittedName>
        <fullName evidence="12">QRFP-like peptide receptor</fullName>
    </submittedName>
</protein>
<dbReference type="SUPFAM" id="SSF81321">
    <property type="entry name" value="Family A G protein-coupled receptor-like"/>
    <property type="match status" value="1"/>
</dbReference>
<dbReference type="CDD" id="cd00637">
    <property type="entry name" value="7tm_classA_rhodopsin-like"/>
    <property type="match status" value="1"/>
</dbReference>
<comment type="similarity">
    <text evidence="8">Belongs to the G-protein coupled receptor 1 family.</text>
</comment>
<feature type="transmembrane region" description="Helical" evidence="9">
    <location>
        <begin position="234"/>
        <end position="262"/>
    </location>
</feature>
<keyword evidence="3 9" id="KW-1133">Transmembrane helix</keyword>
<evidence type="ECO:0000259" key="10">
    <source>
        <dbReference type="PROSITE" id="PS50262"/>
    </source>
</evidence>
<evidence type="ECO:0000256" key="7">
    <source>
        <dbReference type="ARBA" id="ARBA00023224"/>
    </source>
</evidence>
<dbReference type="PRINTS" id="PR00237">
    <property type="entry name" value="GPCRRHODOPSN"/>
</dbReference>
<dbReference type="GO" id="GO:0016020">
    <property type="term" value="C:membrane"/>
    <property type="evidence" value="ECO:0007669"/>
    <property type="project" value="UniProtKB-SubCell"/>
</dbReference>
<keyword evidence="4 8" id="KW-0297">G-protein coupled receptor</keyword>
<evidence type="ECO:0000256" key="4">
    <source>
        <dbReference type="ARBA" id="ARBA00023040"/>
    </source>
</evidence>
<keyword evidence="11" id="KW-1185">Reference proteome</keyword>
<dbReference type="RefSeq" id="XP_031554639.1">
    <property type="nucleotide sequence ID" value="XM_031698779.1"/>
</dbReference>
<dbReference type="FunCoup" id="A0A6P8HDZ2">
    <property type="interactions" value="2156"/>
</dbReference>
<accession>A0A6P8HDZ2</accession>
<feature type="transmembrane region" description="Helical" evidence="9">
    <location>
        <begin position="74"/>
        <end position="95"/>
    </location>
</feature>
<feature type="transmembrane region" description="Helical" evidence="9">
    <location>
        <begin position="149"/>
        <end position="170"/>
    </location>
</feature>
<dbReference type="GO" id="GO:0004930">
    <property type="term" value="F:G protein-coupled receptor activity"/>
    <property type="evidence" value="ECO:0007669"/>
    <property type="project" value="UniProtKB-KW"/>
</dbReference>
<evidence type="ECO:0000256" key="2">
    <source>
        <dbReference type="ARBA" id="ARBA00022692"/>
    </source>
</evidence>
<dbReference type="PANTHER" id="PTHR24243:SF208">
    <property type="entry name" value="PYROKININ-1 RECEPTOR"/>
    <property type="match status" value="1"/>
</dbReference>
<dbReference type="PANTHER" id="PTHR24243">
    <property type="entry name" value="G-PROTEIN COUPLED RECEPTOR"/>
    <property type="match status" value="1"/>
</dbReference>
<gene>
    <name evidence="12" type="primary">LOC116291598</name>
</gene>
<dbReference type="SMART" id="SM01381">
    <property type="entry name" value="7TM_GPCR_Srsx"/>
    <property type="match status" value="1"/>
</dbReference>
<feature type="transmembrane region" description="Helical" evidence="9">
    <location>
        <begin position="332"/>
        <end position="351"/>
    </location>
</feature>
<comment type="subcellular location">
    <subcellularLocation>
        <location evidence="1">Membrane</location>
        <topology evidence="1">Multi-pass membrane protein</topology>
    </subcellularLocation>
</comment>
<feature type="transmembrane region" description="Helical" evidence="9">
    <location>
        <begin position="191"/>
        <end position="211"/>
    </location>
</feature>
<feature type="domain" description="G-protein coupled receptors family 1 profile" evidence="10">
    <location>
        <begin position="86"/>
        <end position="348"/>
    </location>
</feature>
<keyword evidence="7 8" id="KW-0807">Transducer</keyword>
<dbReference type="Pfam" id="PF00001">
    <property type="entry name" value="7tm_1"/>
    <property type="match status" value="1"/>
</dbReference>
<feature type="transmembrane region" description="Helical" evidence="9">
    <location>
        <begin position="282"/>
        <end position="312"/>
    </location>
</feature>
<evidence type="ECO:0000256" key="8">
    <source>
        <dbReference type="RuleBase" id="RU000688"/>
    </source>
</evidence>
<dbReference type="AlphaFoldDB" id="A0A6P8HDZ2"/>
<sequence length="410" mass="46531">MLFTIQKDHTKTVHFIQHFWPQTQDLLLSFTRMSLQDLINRSDSQQNSSNVTLLPIDTCTSTTTSQATVISKSIAYSIILCVSLIGNILVVFVIYKNRSMRTTVNYFIVNMALSDLIIPILVLPLRISNVTSSREWRVHGTIGAFLCKFVYFISDITPTVSSVSLVLMTFDRFCAVAFPMKAALIPARYRVVLIAFSWVVTMAFFAPYFYAFNLMKNGNMWICMPTWPNYSHKIFTILACVLFIILPFVLLIILYTAILVILRRNRGAGEELEMQRKRRAKINISVIKLALTIVIVFAVCWGPLNAVLFVLTLWDYNVPANLRCALPTIIDVVQFLAYSNPAINPLIYFILNENYRTGLKRAITKTIHGRNAVIESSGLGIHSAQHSRNVNHFTKEIRMTLLRSPRGSSS</sequence>
<evidence type="ECO:0000256" key="3">
    <source>
        <dbReference type="ARBA" id="ARBA00022989"/>
    </source>
</evidence>
<dbReference type="Gene3D" id="1.20.1070.10">
    <property type="entry name" value="Rhodopsin 7-helix transmembrane proteins"/>
    <property type="match status" value="1"/>
</dbReference>
<dbReference type="InParanoid" id="A0A6P8HDZ2"/>
<evidence type="ECO:0000313" key="12">
    <source>
        <dbReference type="RefSeq" id="XP_031554639.1"/>
    </source>
</evidence>
<dbReference type="OrthoDB" id="10011262at2759"/>
<dbReference type="PROSITE" id="PS50262">
    <property type="entry name" value="G_PROTEIN_RECEP_F1_2"/>
    <property type="match status" value="1"/>
</dbReference>
<evidence type="ECO:0000256" key="9">
    <source>
        <dbReference type="SAM" id="Phobius"/>
    </source>
</evidence>
<keyword evidence="6 8" id="KW-0675">Receptor</keyword>
<dbReference type="InterPro" id="IPR017452">
    <property type="entry name" value="GPCR_Rhodpsn_7TM"/>
</dbReference>
<feature type="transmembrane region" description="Helical" evidence="9">
    <location>
        <begin position="107"/>
        <end position="129"/>
    </location>
</feature>
<organism evidence="11 12">
    <name type="scientific">Actinia tenebrosa</name>
    <name type="common">Australian red waratah sea anemone</name>
    <dbReference type="NCBI Taxonomy" id="6105"/>
    <lineage>
        <taxon>Eukaryota</taxon>
        <taxon>Metazoa</taxon>
        <taxon>Cnidaria</taxon>
        <taxon>Anthozoa</taxon>
        <taxon>Hexacorallia</taxon>
        <taxon>Actiniaria</taxon>
        <taxon>Actiniidae</taxon>
        <taxon>Actinia</taxon>
    </lineage>
</organism>
<proteinExistence type="inferred from homology"/>
<evidence type="ECO:0000256" key="1">
    <source>
        <dbReference type="ARBA" id="ARBA00004141"/>
    </source>
</evidence>
<dbReference type="Proteomes" id="UP000515163">
    <property type="component" value="Unplaced"/>
</dbReference>
<reference evidence="12" key="1">
    <citation type="submission" date="2025-08" db="UniProtKB">
        <authorList>
            <consortium name="RefSeq"/>
        </authorList>
    </citation>
    <scope>IDENTIFICATION</scope>
    <source>
        <tissue evidence="12">Tentacle</tissue>
    </source>
</reference>
<dbReference type="GeneID" id="116291598"/>
<dbReference type="FunFam" id="1.20.1070.10:FF:000291">
    <property type="entry name" value="Predicted protein"/>
    <property type="match status" value="1"/>
</dbReference>
<dbReference type="InterPro" id="IPR000276">
    <property type="entry name" value="GPCR_Rhodpsn"/>
</dbReference>
<evidence type="ECO:0000256" key="5">
    <source>
        <dbReference type="ARBA" id="ARBA00023136"/>
    </source>
</evidence>
<evidence type="ECO:0000256" key="6">
    <source>
        <dbReference type="ARBA" id="ARBA00023170"/>
    </source>
</evidence>
<dbReference type="KEGG" id="aten:116291598"/>
<name>A0A6P8HDZ2_ACTTE</name>
<evidence type="ECO:0000313" key="11">
    <source>
        <dbReference type="Proteomes" id="UP000515163"/>
    </source>
</evidence>
<keyword evidence="5 9" id="KW-0472">Membrane</keyword>
<dbReference type="PROSITE" id="PS00237">
    <property type="entry name" value="G_PROTEIN_RECEP_F1_1"/>
    <property type="match status" value="1"/>
</dbReference>